<reference evidence="1" key="1">
    <citation type="submission" date="2021-01" db="EMBL/GenBank/DDBJ databases">
        <authorList>
            <person name="Corre E."/>
            <person name="Pelletier E."/>
            <person name="Niang G."/>
            <person name="Scheremetjew M."/>
            <person name="Finn R."/>
            <person name="Kale V."/>
            <person name="Holt S."/>
            <person name="Cochrane G."/>
            <person name="Meng A."/>
            <person name="Brown T."/>
            <person name="Cohen L."/>
        </authorList>
    </citation>
    <scope>NUCLEOTIDE SEQUENCE</scope>
    <source>
        <strain evidence="1">CCMP1243</strain>
    </source>
</reference>
<gene>
    <name evidence="1" type="ORF">RMAR1173_LOCUS2471</name>
</gene>
<protein>
    <submittedName>
        <fullName evidence="1">Uncharacterized protein</fullName>
    </submittedName>
</protein>
<dbReference type="AlphaFoldDB" id="A0A7S2RAF2"/>
<proteinExistence type="predicted"/>
<sequence length="447" mass="48475">MPPPLEIITRRALVLDYSKYSLRVNGSEVAVLSPNLVDWRLREVWPHGISPVDLPPRDPAVHMVYNNQPKLFESAEPSKLWQDVPVVVFDSQNHDLSRTMMLNRHLGELAEKASFHRADQASWERCGLRVLFKPSPALASVACDRAARLASNFSASPGAAAGLGAPHQRLQSGGVAPFPPPVLALHVRSEGRHALDSSRWEDTLQAFITCADALEAIVLAELRKFHAHLCVRTRGDALDYARLLKQVLGPTNVADGRPKDPAIRERLENYACPVARALGDGTSPPMWMVVSDNQYLVSQLRARRPQRVVALDDAVRVHSGFTAGGVNRTTGAAFGPLQDLVLAATSLAMVGTAGSSFTETIAALAGEPPLDVLRILVRTPFIKSYQGVGRRPEEARRHCEHLSSSVLASKKHDAAIAVIRTLLDPAFLDCAATQRGRSGQQGQGSGG</sequence>
<accession>A0A7S2RAF2</accession>
<evidence type="ECO:0000313" key="1">
    <source>
        <dbReference type="EMBL" id="CAD9665428.1"/>
    </source>
</evidence>
<organism evidence="1">
    <name type="scientific">Rhizochromulina marina</name>
    <dbReference type="NCBI Taxonomy" id="1034831"/>
    <lineage>
        <taxon>Eukaryota</taxon>
        <taxon>Sar</taxon>
        <taxon>Stramenopiles</taxon>
        <taxon>Ochrophyta</taxon>
        <taxon>Dictyochophyceae</taxon>
        <taxon>Rhizochromulinales</taxon>
        <taxon>Rhizochromulina</taxon>
    </lineage>
</organism>
<dbReference type="EMBL" id="HBHJ01003858">
    <property type="protein sequence ID" value="CAD9665428.1"/>
    <property type="molecule type" value="Transcribed_RNA"/>
</dbReference>
<name>A0A7S2RAF2_9STRA</name>